<evidence type="ECO:0000313" key="10">
    <source>
        <dbReference type="EMBL" id="SDH32597.1"/>
    </source>
</evidence>
<proteinExistence type="predicted"/>
<gene>
    <name evidence="10" type="ORF">SAMN04488121_11145</name>
</gene>
<feature type="domain" description="Glycosyl hydrolase family 95 N-terminal" evidence="6">
    <location>
        <begin position="35"/>
        <end position="83"/>
    </location>
</feature>
<comment type="catalytic activity">
    <reaction evidence="1">
        <text>Hydrolysis of terminal, non-reducing alpha-D-galactose residues in alpha-D-galactosides, including galactose oligosaccharides, galactomannans and galactolipids.</text>
        <dbReference type="EC" id="3.2.1.22"/>
    </reaction>
</comment>
<evidence type="ECO:0000256" key="3">
    <source>
        <dbReference type="ARBA" id="ARBA00022737"/>
    </source>
</evidence>
<keyword evidence="4" id="KW-0378">Hydrolase</keyword>
<dbReference type="SUPFAM" id="SSF48208">
    <property type="entry name" value="Six-hairpin glycosidases"/>
    <property type="match status" value="1"/>
</dbReference>
<evidence type="ECO:0000256" key="4">
    <source>
        <dbReference type="ARBA" id="ARBA00022801"/>
    </source>
</evidence>
<dbReference type="InterPro" id="IPR027414">
    <property type="entry name" value="GH95_N_dom"/>
</dbReference>
<evidence type="ECO:0000256" key="1">
    <source>
        <dbReference type="ARBA" id="ARBA00001255"/>
    </source>
</evidence>
<dbReference type="Proteomes" id="UP000199045">
    <property type="component" value="Unassembled WGS sequence"/>
</dbReference>
<dbReference type="InterPro" id="IPR012334">
    <property type="entry name" value="Pectin_lyas_fold"/>
</dbReference>
<feature type="domain" description="Glycosyl hydrolase family 95 N-terminal" evidence="6">
    <location>
        <begin position="85"/>
        <end position="237"/>
    </location>
</feature>
<evidence type="ECO:0000313" key="11">
    <source>
        <dbReference type="Proteomes" id="UP000199045"/>
    </source>
</evidence>
<dbReference type="Pfam" id="PF14498">
    <property type="entry name" value="Glyco_hyd_65N_2"/>
    <property type="match status" value="2"/>
</dbReference>
<comment type="catalytic activity">
    <reaction evidence="2">
        <text>Hydrolysis of terminal, non-reducing branched (1-&gt;3)-alpha-D-galactosidic residues, producing free D-galactose.</text>
        <dbReference type="EC" id="3.2.1.n1"/>
    </reaction>
</comment>
<organism evidence="10 11">
    <name type="scientific">Chitinophaga filiformis</name>
    <name type="common">Myxococcus filiformis</name>
    <name type="synonym">Flexibacter filiformis</name>
    <dbReference type="NCBI Taxonomy" id="104663"/>
    <lineage>
        <taxon>Bacteria</taxon>
        <taxon>Pseudomonadati</taxon>
        <taxon>Bacteroidota</taxon>
        <taxon>Chitinophagia</taxon>
        <taxon>Chitinophagales</taxon>
        <taxon>Chitinophagaceae</taxon>
        <taxon>Chitinophaga</taxon>
    </lineage>
</organism>
<dbReference type="Pfam" id="PF21307">
    <property type="entry name" value="Glyco_hydro_95_C"/>
    <property type="match status" value="1"/>
</dbReference>
<evidence type="ECO:0000256" key="2">
    <source>
        <dbReference type="ARBA" id="ARBA00001271"/>
    </source>
</evidence>
<dbReference type="InterPro" id="IPR011050">
    <property type="entry name" value="Pectin_lyase_fold/virulence"/>
</dbReference>
<evidence type="ECO:0000259" key="8">
    <source>
        <dbReference type="Pfam" id="PF22124"/>
    </source>
</evidence>
<evidence type="ECO:0000256" key="5">
    <source>
        <dbReference type="ARBA" id="ARBA00023295"/>
    </source>
</evidence>
<reference evidence="10 11" key="1">
    <citation type="submission" date="2016-10" db="EMBL/GenBank/DDBJ databases">
        <authorList>
            <person name="de Groot N.N."/>
        </authorList>
    </citation>
    <scope>NUCLEOTIDE SEQUENCE [LARGE SCALE GENOMIC DNA]</scope>
    <source>
        <strain evidence="10 11">DSM 527</strain>
    </source>
</reference>
<feature type="domain" description="Alpha fucosidase A-like C-terminal" evidence="7">
    <location>
        <begin position="663"/>
        <end position="753"/>
    </location>
</feature>
<dbReference type="EMBL" id="FNBN01000011">
    <property type="protein sequence ID" value="SDH32597.1"/>
    <property type="molecule type" value="Genomic_DNA"/>
</dbReference>
<dbReference type="GO" id="GO:0004560">
    <property type="term" value="F:alpha-L-fucosidase activity"/>
    <property type="evidence" value="ECO:0007669"/>
    <property type="project" value="TreeGrafter"/>
</dbReference>
<feature type="domain" description="Glycosyl hydrolase family 95 catalytic" evidence="8">
    <location>
        <begin position="263"/>
        <end position="661"/>
    </location>
</feature>
<dbReference type="Gene3D" id="1.50.10.10">
    <property type="match status" value="1"/>
</dbReference>
<name>A0A1G8BH98_CHIFI</name>
<evidence type="ECO:0000259" key="9">
    <source>
        <dbReference type="Pfam" id="PF23764"/>
    </source>
</evidence>
<dbReference type="InterPro" id="IPR008928">
    <property type="entry name" value="6-hairpin_glycosidase_sf"/>
</dbReference>
<keyword evidence="5" id="KW-0326">Glycosidase</keyword>
<protein>
    <submittedName>
        <fullName evidence="10">Right handed beta helix region</fullName>
    </submittedName>
</protein>
<dbReference type="STRING" id="104663.SAMN04488121_11145"/>
<feature type="domain" description="GLAA-B beta-barrel" evidence="9">
    <location>
        <begin position="1134"/>
        <end position="1201"/>
    </location>
</feature>
<evidence type="ECO:0000259" key="7">
    <source>
        <dbReference type="Pfam" id="PF21307"/>
    </source>
</evidence>
<dbReference type="InterPro" id="IPR049053">
    <property type="entry name" value="AFCA-like_C"/>
</dbReference>
<dbReference type="Pfam" id="PF23764">
    <property type="entry name" value="Beta-barrel_GLAA-B_II"/>
    <property type="match status" value="1"/>
</dbReference>
<evidence type="ECO:0000259" key="6">
    <source>
        <dbReference type="Pfam" id="PF14498"/>
    </source>
</evidence>
<dbReference type="PANTHER" id="PTHR31084:SF19">
    <property type="entry name" value="GLYCOSYL HYDROLASE FAMILY 95 N-TERMINAL DOMAIN-CONTAINING PROTEIN"/>
    <property type="match status" value="1"/>
</dbReference>
<dbReference type="InterPro" id="IPR056441">
    <property type="entry name" value="Beta-barrel_GLAA-B_II"/>
</dbReference>
<dbReference type="InterPro" id="IPR012341">
    <property type="entry name" value="6hp_glycosidase-like_sf"/>
</dbReference>
<dbReference type="GO" id="GO:0005975">
    <property type="term" value="P:carbohydrate metabolic process"/>
    <property type="evidence" value="ECO:0007669"/>
    <property type="project" value="InterPro"/>
</dbReference>
<dbReference type="InterPro" id="IPR006626">
    <property type="entry name" value="PbH1"/>
</dbReference>
<dbReference type="GO" id="GO:0004557">
    <property type="term" value="F:alpha-galactosidase activity"/>
    <property type="evidence" value="ECO:0007669"/>
    <property type="project" value="UniProtKB-EC"/>
</dbReference>
<dbReference type="PANTHER" id="PTHR31084">
    <property type="entry name" value="ALPHA-L-FUCOSIDASE 2"/>
    <property type="match status" value="1"/>
</dbReference>
<dbReference type="Pfam" id="PF22124">
    <property type="entry name" value="Glyco_hydro_95_cat"/>
    <property type="match status" value="1"/>
</dbReference>
<sequence length="1361" mass="152457">MTTKPFWMYLLLWLGKSMTEPQPANEPSPIQGLRLWEAKPARTWMTDAYPMGNGRMGGMVFGGLAEEHIQFNEQSLWTGDEEETGAYQAFGDLFVKFDGVDTAAAVPADYRRELDLGTAVQKITYTMNGLAFKREYFCSFPGKVMVLNYTYTGKKKGAYSATIRLHDAHQAKTTADSNTLSISGKLENGLSYNAAARIVTNKGAVVIEQDSTGAAVLQIKNANSFTIFLSAATDYSNNRAQHWRGAPPDLDVKMALRGVNRPYYVLLKEHMLDYQRLFNRVELNLGKTDAVTRKLPTSERLLKNWDKADPELQSLLFQYGRYLLISSSREGGLPANLQGLWNESNTPPWRCDYHSNINVQMNYWLAEPANLSECHIPYLDYINSMREVKKESTVKEYPGVRGWTVKTENNIFGGSSFKWNTPGSAWYAQGIWEHYAFTRSEQYLREFAYPILKEIVNFWDDHLKRRPDGTLVAPMGWSPEHGPTEDGVTHDQEIVYDLFTNYIEAADILHIDSAYRDHVADMREHLLKPKIGKWGQLQEWETDRDDPNDKHRHVSHLFALHPGRQISVTKTPELAQAARVSLNARGDESTGWSMAWKINFWARLQDGDHAYKILRNFFRPVGNGGVNYDQGGGLYNNLFCAHPPFQIDGNFGYTAAVAEMLVQSQTGEIQLLPALPQAWDTGSVHGLCTRGNFEIDEMKWKDGKVTKLAIKSNAGGQCTLIVPNVLKSHVNYTATHTVNGYRYTFATKKGSYYFFKAAASADSLNTGRHAALYPSFKDKQLSPGKTTYYIDPAKGSDSNTGLQPEQAWKSFRQVNRLQLSPGDTVNVLSPGAFHESLMLTAVGTKAAPVKVKFAPGRYDIYPDAALKRSLHISNTNDKPTEPKAIALMFDSCSFVQVAAKEATFVMHGKMIETFVNHSSNITLDGCSYDYQRPTVSEFTVTGRGPDYVDVKVHPDSKFSIRDSMLTWIGEGWSYQPGNYWQVLHPQTNELSRTDINMKGARFAVLPDSTIRISFRKNPGFDTGAIYQNRDVTRDCAGILLQYSDSIELKNIRINFMHGMGVVSQYCRQVKMDSIVVKPAENSGRTCAAWADILHFSGCSGKIEISNAYLSAANDDAINVHGTHLKIANVIAPNKIQVRFMHPQTFGFDAFAAGDSIAFINTETLLTIEENQVTGVKRLNDKDILLTLKNKISNAVDLLDAVENITATPEVWVHHSVINRIPTRGILMTTRRKVVIEDNTIDRTHMSGILVNDDASGWYESGMVKDLTIRNNRFIRCGAPVINIHPENKIACKTAVHNNIVVTDNYFTLHHDALLAAKCTGNLKITGNTIESANTQNKIDDIVKLEDCSFIDIADNKLTAAQ</sequence>
<dbReference type="SMART" id="SM00710">
    <property type="entry name" value="PbH1"/>
    <property type="match status" value="4"/>
</dbReference>
<dbReference type="Gene3D" id="2.160.20.10">
    <property type="entry name" value="Single-stranded right-handed beta-helix, Pectin lyase-like"/>
    <property type="match status" value="1"/>
</dbReference>
<accession>A0A1G8BH98</accession>
<dbReference type="OrthoDB" id="9768507at2"/>
<dbReference type="InterPro" id="IPR054363">
    <property type="entry name" value="GH95_cat"/>
</dbReference>
<keyword evidence="3" id="KW-0677">Repeat</keyword>
<dbReference type="SUPFAM" id="SSF51126">
    <property type="entry name" value="Pectin lyase-like"/>
    <property type="match status" value="1"/>
</dbReference>